<evidence type="ECO:0000313" key="2">
    <source>
        <dbReference type="EMBL" id="KAG7349981.1"/>
    </source>
</evidence>
<dbReference type="OrthoDB" id="408954at2759"/>
<dbReference type="AlphaFoldDB" id="A0A9K3KV57"/>
<keyword evidence="1" id="KW-0472">Membrane</keyword>
<sequence>MMDNATTIHLAFQFALASTAALIISHMICVGVVMHYDLSGKWDEYKLHKSRNVSLQDYTKGMKNFAKDLVLLFIPSMTLCYSMRVSEIKDSSDTILQSLTKLICGYILGKIWAFAVHYALHHPSLYQYHRKHHGHPAQLVAARAWEDSLVEYAIMEIPSFAMTVLLFPTHLWVHLLHFCFHGYDGAAGHSGFGGVPGIMGFLFDGTYHYHHHARLTVNYAELEFLDLWCGTHHTQKKVPKPFNNGKTRF</sequence>
<feature type="transmembrane region" description="Helical" evidence="1">
    <location>
        <begin position="98"/>
        <end position="120"/>
    </location>
</feature>
<name>A0A9K3KV57_9STRA</name>
<evidence type="ECO:0000256" key="1">
    <source>
        <dbReference type="SAM" id="Phobius"/>
    </source>
</evidence>
<dbReference type="InterPro" id="IPR050307">
    <property type="entry name" value="Sterol_Desaturase_Related"/>
</dbReference>
<organism evidence="2 3">
    <name type="scientific">Nitzschia inconspicua</name>
    <dbReference type="NCBI Taxonomy" id="303405"/>
    <lineage>
        <taxon>Eukaryota</taxon>
        <taxon>Sar</taxon>
        <taxon>Stramenopiles</taxon>
        <taxon>Ochrophyta</taxon>
        <taxon>Bacillariophyta</taxon>
        <taxon>Bacillariophyceae</taxon>
        <taxon>Bacillariophycidae</taxon>
        <taxon>Bacillariales</taxon>
        <taxon>Bacillariaceae</taxon>
        <taxon>Nitzschia</taxon>
    </lineage>
</organism>
<keyword evidence="1" id="KW-1133">Transmembrane helix</keyword>
<dbReference type="EMBL" id="JAGRRH010000019">
    <property type="protein sequence ID" value="KAG7349981.1"/>
    <property type="molecule type" value="Genomic_DNA"/>
</dbReference>
<reference evidence="2" key="1">
    <citation type="journal article" date="2021" name="Sci. Rep.">
        <title>Diploid genomic architecture of Nitzschia inconspicua, an elite biomass production diatom.</title>
        <authorList>
            <person name="Oliver A."/>
            <person name="Podell S."/>
            <person name="Pinowska A."/>
            <person name="Traller J.C."/>
            <person name="Smith S.R."/>
            <person name="McClure R."/>
            <person name="Beliaev A."/>
            <person name="Bohutskyi P."/>
            <person name="Hill E.A."/>
            <person name="Rabines A."/>
            <person name="Zheng H."/>
            <person name="Allen L.Z."/>
            <person name="Kuo A."/>
            <person name="Grigoriev I.V."/>
            <person name="Allen A.E."/>
            <person name="Hazlebeck D."/>
            <person name="Allen E.E."/>
        </authorList>
    </citation>
    <scope>NUCLEOTIDE SEQUENCE</scope>
    <source>
        <strain evidence="2">Hildebrandi</strain>
    </source>
</reference>
<evidence type="ECO:0000313" key="3">
    <source>
        <dbReference type="Proteomes" id="UP000693970"/>
    </source>
</evidence>
<feature type="transmembrane region" description="Helical" evidence="1">
    <location>
        <begin position="69"/>
        <end position="86"/>
    </location>
</feature>
<gene>
    <name evidence="2" type="ORF">IV203_012578</name>
</gene>
<keyword evidence="1" id="KW-0812">Transmembrane</keyword>
<accession>A0A9K3KV57</accession>
<dbReference type="Proteomes" id="UP000693970">
    <property type="component" value="Unassembled WGS sequence"/>
</dbReference>
<keyword evidence="3" id="KW-1185">Reference proteome</keyword>
<proteinExistence type="predicted"/>
<reference evidence="2" key="2">
    <citation type="submission" date="2021-04" db="EMBL/GenBank/DDBJ databases">
        <authorList>
            <person name="Podell S."/>
        </authorList>
    </citation>
    <scope>NUCLEOTIDE SEQUENCE</scope>
    <source>
        <strain evidence="2">Hildebrandi</strain>
    </source>
</reference>
<protein>
    <submittedName>
        <fullName evidence="2">Fatty acid hydroxylase superfamily protein</fullName>
    </submittedName>
</protein>
<feature type="transmembrane region" description="Helical" evidence="1">
    <location>
        <begin position="12"/>
        <end position="36"/>
    </location>
</feature>
<dbReference type="PANTHER" id="PTHR11863">
    <property type="entry name" value="STEROL DESATURASE"/>
    <property type="match status" value="1"/>
</dbReference>
<comment type="caution">
    <text evidence="2">The sequence shown here is derived from an EMBL/GenBank/DDBJ whole genome shotgun (WGS) entry which is preliminary data.</text>
</comment>